<dbReference type="HOGENOM" id="CLU_1594669_0_0_1"/>
<protein>
    <submittedName>
        <fullName evidence="1">Uncharacterized protein</fullName>
    </submittedName>
</protein>
<gene>
    <name evidence="1" type="ORF">GALMADRAFT_144477</name>
</gene>
<name>A0A067SUY0_GALM3</name>
<keyword evidence="2" id="KW-1185">Reference proteome</keyword>
<evidence type="ECO:0000313" key="2">
    <source>
        <dbReference type="Proteomes" id="UP000027222"/>
    </source>
</evidence>
<proteinExistence type="predicted"/>
<organism evidence="1 2">
    <name type="scientific">Galerina marginata (strain CBS 339.88)</name>
    <dbReference type="NCBI Taxonomy" id="685588"/>
    <lineage>
        <taxon>Eukaryota</taxon>
        <taxon>Fungi</taxon>
        <taxon>Dikarya</taxon>
        <taxon>Basidiomycota</taxon>
        <taxon>Agaricomycotina</taxon>
        <taxon>Agaricomycetes</taxon>
        <taxon>Agaricomycetidae</taxon>
        <taxon>Agaricales</taxon>
        <taxon>Agaricineae</taxon>
        <taxon>Strophariaceae</taxon>
        <taxon>Galerina</taxon>
    </lineage>
</organism>
<dbReference type="AlphaFoldDB" id="A0A067SUY0"/>
<reference evidence="2" key="1">
    <citation type="journal article" date="2014" name="Proc. Natl. Acad. Sci. U.S.A.">
        <title>Extensive sampling of basidiomycete genomes demonstrates inadequacy of the white-rot/brown-rot paradigm for wood decay fungi.</title>
        <authorList>
            <person name="Riley R."/>
            <person name="Salamov A.A."/>
            <person name="Brown D.W."/>
            <person name="Nagy L.G."/>
            <person name="Floudas D."/>
            <person name="Held B.W."/>
            <person name="Levasseur A."/>
            <person name="Lombard V."/>
            <person name="Morin E."/>
            <person name="Otillar R."/>
            <person name="Lindquist E.A."/>
            <person name="Sun H."/>
            <person name="LaButti K.M."/>
            <person name="Schmutz J."/>
            <person name="Jabbour D."/>
            <person name="Luo H."/>
            <person name="Baker S.E."/>
            <person name="Pisabarro A.G."/>
            <person name="Walton J.D."/>
            <person name="Blanchette R.A."/>
            <person name="Henrissat B."/>
            <person name="Martin F."/>
            <person name="Cullen D."/>
            <person name="Hibbett D.S."/>
            <person name="Grigoriev I.V."/>
        </authorList>
    </citation>
    <scope>NUCLEOTIDE SEQUENCE [LARGE SCALE GENOMIC DNA]</scope>
    <source>
        <strain evidence="2">CBS 339.88</strain>
    </source>
</reference>
<evidence type="ECO:0000313" key="1">
    <source>
        <dbReference type="EMBL" id="KDR70573.1"/>
    </source>
</evidence>
<accession>A0A067SUY0</accession>
<dbReference type="Proteomes" id="UP000027222">
    <property type="component" value="Unassembled WGS sequence"/>
</dbReference>
<sequence length="167" mass="17928">MTLAAEDCGSNDVNHSGFVWTDGGMGWAGDARGVVDVKESGSCAVVRLKVPSKTKSILERGNLQGEFTEQLQAWEVEETAKLTNGGTLILLLAWHSTSVLPMSSYQPSPALPILNRPSSISSTCICTYVACLEAQRSAAARLTFSARSTNTRTYILTQVAHSHQPTN</sequence>
<dbReference type="EMBL" id="KL142396">
    <property type="protein sequence ID" value="KDR70573.1"/>
    <property type="molecule type" value="Genomic_DNA"/>
</dbReference>